<dbReference type="InterPro" id="IPR053138">
    <property type="entry name" value="N-alpha-Ac-DABA_deacetylase"/>
</dbReference>
<comment type="cofactor">
    <cofactor evidence="1">
        <name>Zn(2+)</name>
        <dbReference type="ChEBI" id="CHEBI:29105"/>
    </cofactor>
</comment>
<evidence type="ECO:0000256" key="3">
    <source>
        <dbReference type="ARBA" id="ARBA00022801"/>
    </source>
</evidence>
<protein>
    <recommendedName>
        <fullName evidence="5">Succinylglutamate desuccinylase/Aspartoacylase catalytic domain-containing protein</fullName>
    </recommendedName>
</protein>
<dbReference type="STRING" id="1122189.SAMN02745165_01538"/>
<dbReference type="PANTHER" id="PTHR37326:SF2">
    <property type="entry name" value="SUCCINYLGLUTAMATE DESUCCINYLASE_ASPARTOACYLASE FAMILY PROTEIN"/>
    <property type="match status" value="1"/>
</dbReference>
<dbReference type="OrthoDB" id="9782876at2"/>
<accession>A0A1M6GG35</accession>
<evidence type="ECO:0000256" key="2">
    <source>
        <dbReference type="ARBA" id="ARBA00022723"/>
    </source>
</evidence>
<keyword evidence="3" id="KW-0378">Hydrolase</keyword>
<dbReference type="PANTHER" id="PTHR37326">
    <property type="entry name" value="BLL3975 PROTEIN"/>
    <property type="match status" value="1"/>
</dbReference>
<dbReference type="GO" id="GO:0046872">
    <property type="term" value="F:metal ion binding"/>
    <property type="evidence" value="ECO:0007669"/>
    <property type="project" value="UniProtKB-KW"/>
</dbReference>
<sequence length="345" mass="37892">MKRTLAPPFEFGGSTIKPGERLTVELPMARLYTSNEMTLPVQVVHGKRPGPTIFVSAAVHGDEINGVEIIRRLLAGKSLRNLRGTLLAVPVVNPFGFIQRSRYLPDRRDLNRSFPGTAKGSLAGRLAHLFMNEVASRCDFGIDLHTGSNFRSNLPQIRSSMDDPLTLELARAFGAPIVVPSELREGSLREAVASLGKPVLVYEGGEALYFSEPVIRVGLRGIINVLRHVGMLPPVKRTKITEPIVTNRSSWIRAMMSGLFSRRAKLGEMVKRGDLLGVLSDPLGDDREEVYAPFRGVVIGQLNLPLAHEGDALIHLARVVDPDEAEEALDIYSSSLTDEDFGLER</sequence>
<evidence type="ECO:0000259" key="5">
    <source>
        <dbReference type="Pfam" id="PF24827"/>
    </source>
</evidence>
<dbReference type="EMBL" id="FQZT01000004">
    <property type="protein sequence ID" value="SHJ08892.1"/>
    <property type="molecule type" value="Genomic_DNA"/>
</dbReference>
<dbReference type="Proteomes" id="UP000184171">
    <property type="component" value="Unassembled WGS sequence"/>
</dbReference>
<keyword evidence="2" id="KW-0479">Metal-binding</keyword>
<dbReference type="Pfam" id="PF24827">
    <property type="entry name" value="AstE_AspA_cat"/>
    <property type="match status" value="1"/>
</dbReference>
<name>A0A1M6GG35_MALRU</name>
<dbReference type="SUPFAM" id="SSF53187">
    <property type="entry name" value="Zn-dependent exopeptidases"/>
    <property type="match status" value="1"/>
</dbReference>
<reference evidence="6 7" key="1">
    <citation type="submission" date="2016-11" db="EMBL/GenBank/DDBJ databases">
        <authorList>
            <person name="Jaros S."/>
            <person name="Januszkiewicz K."/>
            <person name="Wedrychowicz H."/>
        </authorList>
    </citation>
    <scope>NUCLEOTIDE SEQUENCE [LARGE SCALE GENOMIC DNA]</scope>
    <source>
        <strain evidence="6 7">DSM 5091</strain>
    </source>
</reference>
<evidence type="ECO:0000256" key="4">
    <source>
        <dbReference type="ARBA" id="ARBA00022833"/>
    </source>
</evidence>
<dbReference type="RefSeq" id="WP_072907499.1">
    <property type="nucleotide sequence ID" value="NZ_FQZT01000004.1"/>
</dbReference>
<dbReference type="PIRSF" id="PIRSF039012">
    <property type="entry name" value="ASP"/>
    <property type="match status" value="1"/>
</dbReference>
<evidence type="ECO:0000313" key="7">
    <source>
        <dbReference type="Proteomes" id="UP000184171"/>
    </source>
</evidence>
<feature type="domain" description="Succinylglutamate desuccinylase/Aspartoacylase catalytic" evidence="5">
    <location>
        <begin position="49"/>
        <end position="228"/>
    </location>
</feature>
<dbReference type="Gene3D" id="3.40.630.10">
    <property type="entry name" value="Zn peptidases"/>
    <property type="match status" value="1"/>
</dbReference>
<gene>
    <name evidence="6" type="ORF">SAMN02745165_01538</name>
</gene>
<evidence type="ECO:0000256" key="1">
    <source>
        <dbReference type="ARBA" id="ARBA00001947"/>
    </source>
</evidence>
<dbReference type="GO" id="GO:0016788">
    <property type="term" value="F:hydrolase activity, acting on ester bonds"/>
    <property type="evidence" value="ECO:0007669"/>
    <property type="project" value="InterPro"/>
</dbReference>
<dbReference type="InterPro" id="IPR043795">
    <property type="entry name" value="N-alpha-Ac-DABA-like"/>
</dbReference>
<keyword evidence="7" id="KW-1185">Reference proteome</keyword>
<evidence type="ECO:0000313" key="6">
    <source>
        <dbReference type="EMBL" id="SHJ08892.1"/>
    </source>
</evidence>
<keyword evidence="4" id="KW-0862">Zinc</keyword>
<proteinExistence type="predicted"/>
<dbReference type="InterPro" id="IPR055438">
    <property type="entry name" value="AstE_AspA_cat"/>
</dbReference>
<dbReference type="GO" id="GO:0016811">
    <property type="term" value="F:hydrolase activity, acting on carbon-nitrogen (but not peptide) bonds, in linear amides"/>
    <property type="evidence" value="ECO:0007669"/>
    <property type="project" value="InterPro"/>
</dbReference>
<dbReference type="AlphaFoldDB" id="A0A1M6GG35"/>
<organism evidence="6 7">
    <name type="scientific">Malonomonas rubra DSM 5091</name>
    <dbReference type="NCBI Taxonomy" id="1122189"/>
    <lineage>
        <taxon>Bacteria</taxon>
        <taxon>Pseudomonadati</taxon>
        <taxon>Thermodesulfobacteriota</taxon>
        <taxon>Desulfuromonadia</taxon>
        <taxon>Desulfuromonadales</taxon>
        <taxon>Geopsychrobacteraceae</taxon>
        <taxon>Malonomonas</taxon>
    </lineage>
</organism>
<dbReference type="CDD" id="cd06251">
    <property type="entry name" value="M14_ASTE_ASPA-like"/>
    <property type="match status" value="1"/>
</dbReference>